<dbReference type="Proteomes" id="UP000069241">
    <property type="component" value="Chromosome"/>
</dbReference>
<reference evidence="2" key="1">
    <citation type="submission" date="2016-02" db="EMBL/GenBank/DDBJ databases">
        <authorList>
            <person name="Holder M.E."/>
            <person name="Ajami N.J."/>
            <person name="Petrosino J.F."/>
        </authorList>
    </citation>
    <scope>NUCLEOTIDE SEQUENCE [LARGE SCALE GENOMIC DNA]</scope>
    <source>
        <strain evidence="2">CCUG 45958</strain>
    </source>
</reference>
<protein>
    <recommendedName>
        <fullName evidence="3">AAA+ ATPase domain-containing protein</fullName>
    </recommendedName>
</protein>
<organism evidence="1 2">
    <name type="scientific">Desulfovibrio fairfieldensis</name>
    <dbReference type="NCBI Taxonomy" id="44742"/>
    <lineage>
        <taxon>Bacteria</taxon>
        <taxon>Pseudomonadati</taxon>
        <taxon>Thermodesulfobacteriota</taxon>
        <taxon>Desulfovibrionia</taxon>
        <taxon>Desulfovibrionales</taxon>
        <taxon>Desulfovibrionaceae</taxon>
        <taxon>Desulfovibrio</taxon>
    </lineage>
</organism>
<name>A0A109W3J9_9BACT</name>
<dbReference type="SUPFAM" id="SSF52540">
    <property type="entry name" value="P-loop containing nucleoside triphosphate hydrolases"/>
    <property type="match status" value="1"/>
</dbReference>
<evidence type="ECO:0000313" key="2">
    <source>
        <dbReference type="Proteomes" id="UP000069241"/>
    </source>
</evidence>
<dbReference type="STRING" id="44742.AXF13_01225"/>
<sequence>MSQAAVLTPADTVAQIEQARADFLAACPADPAREESASPVQPRPLQLDISKYSGERYFSEFPPAFDWLLKGSLRCKTLGAMIGAPGSGKSTAAIQLAIAVAAGLPWLGAWEPAHEGRALYISAEDDELTLHRRVHHTLKTLPEQAQVQAMKNIFAVPVTGDVALCRGMGGDVIKTDALTDLRAILKEFRPTLLILDTLARFLAVAENDNPAMTAACALLEEVCRDFDCATVLLHHTAKVTGALASDDLSLNTALEQTASRGASALAGCVRWQVNLAPLASKLAVKIIGEDAVGRADGAFLAVRVSKKNCGAPEPKYFLSRCEHGLLRRVEPVAQEQEAQSREADAAALVAEVKRRAEEGLEPLASSRGGVDAFGWGVERHKKAKFYALESGGIVEAKKDKGNGTVLMPRACSRACSNAPFTACSDEPEQGFLVNNLK</sequence>
<dbReference type="Pfam" id="PF13481">
    <property type="entry name" value="AAA_25"/>
    <property type="match status" value="1"/>
</dbReference>
<dbReference type="AlphaFoldDB" id="A0A109W3J9"/>
<gene>
    <name evidence="1" type="ORF">AXF13_01225</name>
</gene>
<accession>A0A109W3J9</accession>
<evidence type="ECO:0008006" key="3">
    <source>
        <dbReference type="Google" id="ProtNLM"/>
    </source>
</evidence>
<dbReference type="EMBL" id="CP014229">
    <property type="protein sequence ID" value="AMD88848.1"/>
    <property type="molecule type" value="Genomic_DNA"/>
</dbReference>
<keyword evidence="2" id="KW-1185">Reference proteome</keyword>
<dbReference type="Gene3D" id="3.40.50.300">
    <property type="entry name" value="P-loop containing nucleotide triphosphate hydrolases"/>
    <property type="match status" value="1"/>
</dbReference>
<proteinExistence type="predicted"/>
<dbReference type="InterPro" id="IPR027417">
    <property type="entry name" value="P-loop_NTPase"/>
</dbReference>
<evidence type="ECO:0000313" key="1">
    <source>
        <dbReference type="EMBL" id="AMD88848.1"/>
    </source>
</evidence>
<dbReference type="KEGG" id="dfi:AXF13_01225"/>
<dbReference type="RefSeq" id="WP_062251339.1">
    <property type="nucleotide sequence ID" value="NZ_CP014229.1"/>
</dbReference>